<keyword evidence="2" id="KW-1185">Reference proteome</keyword>
<sequence>MATITARIERTSYETHLSTSSQVIVVDEPHDVGGQDRGMHPGELLAGALASCTVITVRMYADRKELPLDSVVAHVDYTYDPAQKQALFSTKLILNGDLSEEQRIRLFEIADRCPIHKALANPSTFETTLVDGSGTDHCPATAVNLETEEPRS</sequence>
<dbReference type="Proteomes" id="UP000477386">
    <property type="component" value="Unassembled WGS sequence"/>
</dbReference>
<dbReference type="SUPFAM" id="SSF82784">
    <property type="entry name" value="OsmC-like"/>
    <property type="match status" value="1"/>
</dbReference>
<name>A0A6M0IKV1_9BACT</name>
<dbReference type="EMBL" id="JAAGNZ010000001">
    <property type="protein sequence ID" value="NEU67583.1"/>
    <property type="molecule type" value="Genomic_DNA"/>
</dbReference>
<evidence type="ECO:0000313" key="1">
    <source>
        <dbReference type="EMBL" id="NEU67583.1"/>
    </source>
</evidence>
<dbReference type="Gene3D" id="3.30.300.20">
    <property type="match status" value="1"/>
</dbReference>
<gene>
    <name evidence="1" type="ORF">GK091_11880</name>
</gene>
<dbReference type="Pfam" id="PF02566">
    <property type="entry name" value="OsmC"/>
    <property type="match status" value="1"/>
</dbReference>
<dbReference type="InterPro" id="IPR036102">
    <property type="entry name" value="OsmC/Ohrsf"/>
</dbReference>
<dbReference type="InterPro" id="IPR015946">
    <property type="entry name" value="KH_dom-like_a/b"/>
</dbReference>
<organism evidence="1 2">
    <name type="scientific">Spirosoma agri</name>
    <dbReference type="NCBI Taxonomy" id="1987381"/>
    <lineage>
        <taxon>Bacteria</taxon>
        <taxon>Pseudomonadati</taxon>
        <taxon>Bacteroidota</taxon>
        <taxon>Cytophagia</taxon>
        <taxon>Cytophagales</taxon>
        <taxon>Cytophagaceae</taxon>
        <taxon>Spirosoma</taxon>
    </lineage>
</organism>
<comment type="caution">
    <text evidence="1">The sequence shown here is derived from an EMBL/GenBank/DDBJ whole genome shotgun (WGS) entry which is preliminary data.</text>
</comment>
<proteinExistence type="predicted"/>
<evidence type="ECO:0000313" key="2">
    <source>
        <dbReference type="Proteomes" id="UP000477386"/>
    </source>
</evidence>
<dbReference type="RefSeq" id="WP_164037834.1">
    <property type="nucleotide sequence ID" value="NZ_JAAGNZ010000001.1"/>
</dbReference>
<dbReference type="InterPro" id="IPR003718">
    <property type="entry name" value="OsmC/Ohr_fam"/>
</dbReference>
<reference evidence="1 2" key="1">
    <citation type="submission" date="2020-02" db="EMBL/GenBank/DDBJ databases">
        <title>Draft genome sequence of two Spirosoma agri KCTC 52727 and Spirosoma terrae KCTC 52035.</title>
        <authorList>
            <person name="Rojas J."/>
            <person name="Ambika Manirajan B."/>
            <person name="Ratering S."/>
            <person name="Suarez C."/>
            <person name="Schnell S."/>
        </authorList>
    </citation>
    <scope>NUCLEOTIDE SEQUENCE [LARGE SCALE GENOMIC DNA]</scope>
    <source>
        <strain evidence="1 2">KCTC 52727</strain>
    </source>
</reference>
<dbReference type="PANTHER" id="PTHR39624">
    <property type="entry name" value="PROTEIN INVOLVED IN RIMO-MEDIATED BETA-METHYLTHIOLATION OF RIBOSOMAL PROTEIN S12 YCAO"/>
    <property type="match status" value="1"/>
</dbReference>
<protein>
    <submittedName>
        <fullName evidence="1">OsmC family protein</fullName>
    </submittedName>
</protein>
<dbReference type="PANTHER" id="PTHR39624:SF2">
    <property type="entry name" value="OSMC-LIKE PROTEIN"/>
    <property type="match status" value="1"/>
</dbReference>
<dbReference type="AlphaFoldDB" id="A0A6M0IKV1"/>
<accession>A0A6M0IKV1</accession>